<dbReference type="Proteomes" id="UP000887563">
    <property type="component" value="Unplaced"/>
</dbReference>
<keyword evidence="1" id="KW-1185">Reference proteome</keyword>
<name>A0A914KSS0_MELIC</name>
<accession>A0A914KSS0</accession>
<evidence type="ECO:0000313" key="2">
    <source>
        <dbReference type="WBParaSite" id="Minc3s00100g04526"/>
    </source>
</evidence>
<evidence type="ECO:0000313" key="1">
    <source>
        <dbReference type="Proteomes" id="UP000887563"/>
    </source>
</evidence>
<protein>
    <submittedName>
        <fullName evidence="2">Uncharacterized protein</fullName>
    </submittedName>
</protein>
<dbReference type="WBParaSite" id="Minc3s00100g04526">
    <property type="protein sequence ID" value="Minc3s00100g04526"/>
    <property type="gene ID" value="Minc3s00100g04526"/>
</dbReference>
<sequence>MTLEDFAELLNNWGIMPLPLNTTFDELKNNKENLEAHAYYNDGIKYNLLQQSRNNKLI</sequence>
<organism evidence="1 2">
    <name type="scientific">Meloidogyne incognita</name>
    <name type="common">Southern root-knot nematode worm</name>
    <name type="synonym">Oxyuris incognita</name>
    <dbReference type="NCBI Taxonomy" id="6306"/>
    <lineage>
        <taxon>Eukaryota</taxon>
        <taxon>Metazoa</taxon>
        <taxon>Ecdysozoa</taxon>
        <taxon>Nematoda</taxon>
        <taxon>Chromadorea</taxon>
        <taxon>Rhabditida</taxon>
        <taxon>Tylenchina</taxon>
        <taxon>Tylenchomorpha</taxon>
        <taxon>Tylenchoidea</taxon>
        <taxon>Meloidogynidae</taxon>
        <taxon>Meloidogyninae</taxon>
        <taxon>Meloidogyne</taxon>
        <taxon>Meloidogyne incognita group</taxon>
    </lineage>
</organism>
<dbReference type="AlphaFoldDB" id="A0A914KSS0"/>
<proteinExistence type="predicted"/>
<reference evidence="2" key="1">
    <citation type="submission" date="2022-11" db="UniProtKB">
        <authorList>
            <consortium name="WormBaseParasite"/>
        </authorList>
    </citation>
    <scope>IDENTIFICATION</scope>
</reference>